<dbReference type="Pfam" id="PF06115">
    <property type="entry name" value="DUF956"/>
    <property type="match status" value="1"/>
</dbReference>
<evidence type="ECO:0000313" key="1">
    <source>
        <dbReference type="EMBL" id="KRL12363.1"/>
    </source>
</evidence>
<dbReference type="EMBL" id="AZEC01000008">
    <property type="protein sequence ID" value="KRL12363.1"/>
    <property type="molecule type" value="Genomic_DNA"/>
</dbReference>
<evidence type="ECO:0008006" key="3">
    <source>
        <dbReference type="Google" id="ProtNLM"/>
    </source>
</evidence>
<proteinExistence type="predicted"/>
<sequence length="118" mass="13334">MDKPLNQEIEFTTSARTDMSGEFRSGMLALGNTGIEFVTRAPKGFNWLPWQKIRFVWLETMLGGRFIKGFNIATTSGDQWQFTVAHARTVLAFMGKHLGPQQIAREGRQLSTGQQNLE</sequence>
<name>A0A0R1N6G0_9LACO</name>
<dbReference type="InterPro" id="IPR010360">
    <property type="entry name" value="DUF956"/>
</dbReference>
<dbReference type="RefSeq" id="WP_057820712.1">
    <property type="nucleotide sequence ID" value="NZ_AZEC01000008.1"/>
</dbReference>
<evidence type="ECO:0000313" key="2">
    <source>
        <dbReference type="Proteomes" id="UP000051330"/>
    </source>
</evidence>
<keyword evidence="2" id="KW-1185">Reference proteome</keyword>
<dbReference type="AlphaFoldDB" id="A0A0R1N6G0"/>
<accession>A0A0R1N6G0</accession>
<dbReference type="PATRIC" id="fig|1423792.3.peg.3026"/>
<protein>
    <recommendedName>
        <fullName evidence="3">DUF956 family protein</fullName>
    </recommendedName>
</protein>
<gene>
    <name evidence="1" type="ORF">FD09_GL002943</name>
</gene>
<comment type="caution">
    <text evidence="1">The sequence shown here is derived from an EMBL/GenBank/DDBJ whole genome shotgun (WGS) entry which is preliminary data.</text>
</comment>
<organism evidence="1 2">
    <name type="scientific">Schleiferilactobacillus perolens DSM 12744</name>
    <dbReference type="NCBI Taxonomy" id="1423792"/>
    <lineage>
        <taxon>Bacteria</taxon>
        <taxon>Bacillati</taxon>
        <taxon>Bacillota</taxon>
        <taxon>Bacilli</taxon>
        <taxon>Lactobacillales</taxon>
        <taxon>Lactobacillaceae</taxon>
        <taxon>Schleiferilactobacillus</taxon>
    </lineage>
</organism>
<reference evidence="1 2" key="1">
    <citation type="journal article" date="2015" name="Genome Announc.">
        <title>Expanding the biotechnology potential of lactobacilli through comparative genomics of 213 strains and associated genera.</title>
        <authorList>
            <person name="Sun Z."/>
            <person name="Harris H.M."/>
            <person name="McCann A."/>
            <person name="Guo C."/>
            <person name="Argimon S."/>
            <person name="Zhang W."/>
            <person name="Yang X."/>
            <person name="Jeffery I.B."/>
            <person name="Cooney J.C."/>
            <person name="Kagawa T.F."/>
            <person name="Liu W."/>
            <person name="Song Y."/>
            <person name="Salvetti E."/>
            <person name="Wrobel A."/>
            <person name="Rasinkangas P."/>
            <person name="Parkhill J."/>
            <person name="Rea M.C."/>
            <person name="O'Sullivan O."/>
            <person name="Ritari J."/>
            <person name="Douillard F.P."/>
            <person name="Paul Ross R."/>
            <person name="Yang R."/>
            <person name="Briner A.E."/>
            <person name="Felis G.E."/>
            <person name="de Vos W.M."/>
            <person name="Barrangou R."/>
            <person name="Klaenhammer T.R."/>
            <person name="Caufield P.W."/>
            <person name="Cui Y."/>
            <person name="Zhang H."/>
            <person name="O'Toole P.W."/>
        </authorList>
    </citation>
    <scope>NUCLEOTIDE SEQUENCE [LARGE SCALE GENOMIC DNA]</scope>
    <source>
        <strain evidence="1 2">DSM 12744</strain>
    </source>
</reference>
<dbReference type="Proteomes" id="UP000051330">
    <property type="component" value="Unassembled WGS sequence"/>
</dbReference>